<name>A0A1I5RAU8_9SPHN</name>
<proteinExistence type="predicted"/>
<protein>
    <submittedName>
        <fullName evidence="1">Uncharacterized protein</fullName>
    </submittedName>
</protein>
<evidence type="ECO:0000313" key="1">
    <source>
        <dbReference type="EMBL" id="SFP55652.1"/>
    </source>
</evidence>
<dbReference type="Proteomes" id="UP000199586">
    <property type="component" value="Unassembled WGS sequence"/>
</dbReference>
<reference evidence="1 2" key="1">
    <citation type="submission" date="2016-10" db="EMBL/GenBank/DDBJ databases">
        <authorList>
            <person name="de Groot N.N."/>
        </authorList>
    </citation>
    <scope>NUCLEOTIDE SEQUENCE [LARGE SCALE GENOMIC DNA]</scope>
    <source>
        <strain evidence="1 2">CGMCC 1.9113</strain>
    </source>
</reference>
<dbReference type="AlphaFoldDB" id="A0A1I5RAU8"/>
<accession>A0A1I5RAU8</accession>
<dbReference type="EMBL" id="FOXP01000003">
    <property type="protein sequence ID" value="SFP55652.1"/>
    <property type="molecule type" value="Genomic_DNA"/>
</dbReference>
<dbReference type="RefSeq" id="WP_093332106.1">
    <property type="nucleotide sequence ID" value="NZ_FOXP01000003.1"/>
</dbReference>
<gene>
    <name evidence="1" type="ORF">SAMN04488241_103130</name>
</gene>
<organism evidence="1 2">
    <name type="scientific">Sphingomonas rubra</name>
    <dbReference type="NCBI Taxonomy" id="634430"/>
    <lineage>
        <taxon>Bacteria</taxon>
        <taxon>Pseudomonadati</taxon>
        <taxon>Pseudomonadota</taxon>
        <taxon>Alphaproteobacteria</taxon>
        <taxon>Sphingomonadales</taxon>
        <taxon>Sphingomonadaceae</taxon>
        <taxon>Sphingomonas</taxon>
    </lineage>
</organism>
<keyword evidence="2" id="KW-1185">Reference proteome</keyword>
<evidence type="ECO:0000313" key="2">
    <source>
        <dbReference type="Proteomes" id="UP000199586"/>
    </source>
</evidence>
<sequence>MPVTDPDQNPCSRRWLIAALRALDKEGDLVAAAYVSMAIDVVNKRINCRSSSASTLNIVD</sequence>